<dbReference type="EMBL" id="CP020773">
    <property type="protein sequence ID" value="ARJ51955.1"/>
    <property type="molecule type" value="Genomic_DNA"/>
</dbReference>
<organism evidence="2 3">
    <name type="scientific">Staphylococcus lutrae</name>
    <dbReference type="NCBI Taxonomy" id="155085"/>
    <lineage>
        <taxon>Bacteria</taxon>
        <taxon>Bacillati</taxon>
        <taxon>Bacillota</taxon>
        <taxon>Bacilli</taxon>
        <taxon>Bacillales</taxon>
        <taxon>Staphylococcaceae</taxon>
        <taxon>Staphylococcus</taxon>
    </lineage>
</organism>
<dbReference type="Proteomes" id="UP000242864">
    <property type="component" value="Chromosome"/>
</dbReference>
<dbReference type="Pfam" id="PF01610">
    <property type="entry name" value="DDE_Tnp_ISL3"/>
    <property type="match status" value="1"/>
</dbReference>
<dbReference type="PANTHER" id="PTHR33498">
    <property type="entry name" value="TRANSPOSASE FOR INSERTION SEQUENCE ELEMENT IS1557"/>
    <property type="match status" value="1"/>
</dbReference>
<dbReference type="InterPro" id="IPR002560">
    <property type="entry name" value="Transposase_DDE"/>
</dbReference>
<protein>
    <submittedName>
        <fullName evidence="2">ISL3 family transposase</fullName>
    </submittedName>
</protein>
<evidence type="ECO:0000313" key="2">
    <source>
        <dbReference type="EMBL" id="ARJ51955.1"/>
    </source>
</evidence>
<feature type="domain" description="Transposase IS204/IS1001/IS1096/IS1165 DDE" evidence="1">
    <location>
        <begin position="171"/>
        <end position="424"/>
    </location>
</feature>
<dbReference type="KEGG" id="slz:B5P37_01570"/>
<sequence length="446" mass="52360">MLKDTVRQVTELKKKLNLKVSNLKITECLGIQTFKNVQSLFYKGVLTYQPKGCECCGIKNEQHTVIKNGFRSTRVYMGLILERPSYLVLKKQRFYCKACGQTFTAKTPYIEPRCTISNDVKLMVTRKLATVISEKDIANSVLVSPSTVHRYLKDLGEAVKTQPSDILPQHLSFDEFKSTNDVDSSMSFIYCDSITHDIIDILPDRRKFKLEEYFLRFSRKQREGVKSVSIDMYPPYMSLIQSLFPNADIILDRFHIVQAVNREINHSRVKTMNSFKTKEKPKYNKLKRYWKLLLKSPIELDRVHYHSFRLFNTWHSQYSLVQFLLTFDEEFQLTYEAGHHILETLRSNNIEQLEEALQRSKSLNISNGLKRVINTLIKYIPYISNTIQNPHLTNGPIEGINNKIKLIKRVSYGYRNFYNFRNRILIISRLYVSEYKKRTKQQKIAT</sequence>
<keyword evidence="3" id="KW-1185">Reference proteome</keyword>
<dbReference type="PANTHER" id="PTHR33498:SF1">
    <property type="entry name" value="TRANSPOSASE FOR INSERTION SEQUENCE ELEMENT IS1557"/>
    <property type="match status" value="1"/>
</dbReference>
<gene>
    <name evidence="2" type="ORF">B5P37_01570</name>
</gene>
<proteinExistence type="predicted"/>
<dbReference type="InterPro" id="IPR047951">
    <property type="entry name" value="Transpos_ISL3"/>
</dbReference>
<evidence type="ECO:0000259" key="1">
    <source>
        <dbReference type="Pfam" id="PF01610"/>
    </source>
</evidence>
<dbReference type="NCBIfam" id="NF033550">
    <property type="entry name" value="transpos_ISL3"/>
    <property type="match status" value="1"/>
</dbReference>
<accession>A0AAC9RW42</accession>
<name>A0AAC9RW42_9STAP</name>
<dbReference type="AlphaFoldDB" id="A0AAC9RW42"/>
<reference evidence="2 3" key="1">
    <citation type="submission" date="2017-04" db="EMBL/GenBank/DDBJ databases">
        <authorList>
            <person name="Veseli I.A."/>
            <person name="Tang C."/>
            <person name="Pombert J.-F."/>
        </authorList>
    </citation>
    <scope>NUCLEOTIDE SEQUENCE [LARGE SCALE GENOMIC DNA]</scope>
    <source>
        <strain evidence="2 3">ATCC 700373</strain>
    </source>
</reference>
<dbReference type="RefSeq" id="WP_085238394.1">
    <property type="nucleotide sequence ID" value="NZ_CP020773.1"/>
</dbReference>
<evidence type="ECO:0000313" key="3">
    <source>
        <dbReference type="Proteomes" id="UP000242864"/>
    </source>
</evidence>